<dbReference type="AlphaFoldDB" id="A0A0A8ZN63"/>
<reference evidence="2" key="2">
    <citation type="journal article" date="2015" name="Data Brief">
        <title>Shoot transcriptome of the giant reed, Arundo donax.</title>
        <authorList>
            <person name="Barrero R.A."/>
            <person name="Guerrero F.D."/>
            <person name="Moolhuijzen P."/>
            <person name="Goolsby J.A."/>
            <person name="Tidwell J."/>
            <person name="Bellgard S.E."/>
            <person name="Bellgard M.I."/>
        </authorList>
    </citation>
    <scope>NUCLEOTIDE SEQUENCE</scope>
    <source>
        <tissue evidence="2">Shoot tissue taken approximately 20 cm above the soil surface</tissue>
    </source>
</reference>
<feature type="compositionally biased region" description="Basic residues" evidence="1">
    <location>
        <begin position="15"/>
        <end position="26"/>
    </location>
</feature>
<proteinExistence type="predicted"/>
<organism evidence="2">
    <name type="scientific">Arundo donax</name>
    <name type="common">Giant reed</name>
    <name type="synonym">Donax arundinaceus</name>
    <dbReference type="NCBI Taxonomy" id="35708"/>
    <lineage>
        <taxon>Eukaryota</taxon>
        <taxon>Viridiplantae</taxon>
        <taxon>Streptophyta</taxon>
        <taxon>Embryophyta</taxon>
        <taxon>Tracheophyta</taxon>
        <taxon>Spermatophyta</taxon>
        <taxon>Magnoliopsida</taxon>
        <taxon>Liliopsida</taxon>
        <taxon>Poales</taxon>
        <taxon>Poaceae</taxon>
        <taxon>PACMAD clade</taxon>
        <taxon>Arundinoideae</taxon>
        <taxon>Arundineae</taxon>
        <taxon>Arundo</taxon>
    </lineage>
</organism>
<sequence>MIWSSRIGGGMRQIKSPRRISRGSIR</sequence>
<feature type="region of interest" description="Disordered" evidence="1">
    <location>
        <begin position="1"/>
        <end position="26"/>
    </location>
</feature>
<accession>A0A0A8ZN63</accession>
<protein>
    <submittedName>
        <fullName evidence="2">Uncharacterized protein</fullName>
    </submittedName>
</protein>
<name>A0A0A8ZN63_ARUDO</name>
<evidence type="ECO:0000256" key="1">
    <source>
        <dbReference type="SAM" id="MobiDB-lite"/>
    </source>
</evidence>
<reference evidence="2" key="1">
    <citation type="submission" date="2014-09" db="EMBL/GenBank/DDBJ databases">
        <authorList>
            <person name="Magalhaes I.L.F."/>
            <person name="Oliveira U."/>
            <person name="Santos F.R."/>
            <person name="Vidigal T.H.D.A."/>
            <person name="Brescovit A.D."/>
            <person name="Santos A.J."/>
        </authorList>
    </citation>
    <scope>NUCLEOTIDE SEQUENCE</scope>
    <source>
        <tissue evidence="2">Shoot tissue taken approximately 20 cm above the soil surface</tissue>
    </source>
</reference>
<evidence type="ECO:0000313" key="2">
    <source>
        <dbReference type="EMBL" id="JAD40246.1"/>
    </source>
</evidence>
<dbReference type="EMBL" id="GBRH01257649">
    <property type="protein sequence ID" value="JAD40246.1"/>
    <property type="molecule type" value="Transcribed_RNA"/>
</dbReference>